<evidence type="ECO:0000259" key="15">
    <source>
        <dbReference type="Pfam" id="PF18913"/>
    </source>
</evidence>
<dbReference type="GO" id="GO:0042132">
    <property type="term" value="F:fructose 1,6-bisphosphate 1-phosphatase activity"/>
    <property type="evidence" value="ECO:0007669"/>
    <property type="project" value="UniProtKB-UniRule"/>
</dbReference>
<evidence type="ECO:0000256" key="5">
    <source>
        <dbReference type="ARBA" id="ARBA00022723"/>
    </source>
</evidence>
<evidence type="ECO:0000256" key="1">
    <source>
        <dbReference type="ARBA" id="ARBA00001273"/>
    </source>
</evidence>
<dbReference type="Gene3D" id="3.30.540.10">
    <property type="entry name" value="Fructose-1,6-Bisphosphatase, subunit A, domain 1"/>
    <property type="match status" value="1"/>
</dbReference>
<name>K9GQK7_9PROT</name>
<feature type="binding site" evidence="12">
    <location>
        <position position="213"/>
    </location>
    <ligand>
        <name>substrate</name>
    </ligand>
</feature>
<dbReference type="PRINTS" id="PR00115">
    <property type="entry name" value="F16BPHPHTASE"/>
</dbReference>
<comment type="subcellular location">
    <subcellularLocation>
        <location evidence="12">Cytoplasm</location>
    </subcellularLocation>
</comment>
<dbReference type="PIRSF" id="PIRSF000904">
    <property type="entry name" value="FBPtase_SBPase"/>
    <property type="match status" value="1"/>
</dbReference>
<dbReference type="GO" id="GO:0006000">
    <property type="term" value="P:fructose metabolic process"/>
    <property type="evidence" value="ECO:0007669"/>
    <property type="project" value="TreeGrafter"/>
</dbReference>
<dbReference type="HAMAP" id="MF_01855">
    <property type="entry name" value="FBPase_class1"/>
    <property type="match status" value="1"/>
</dbReference>
<dbReference type="PIRSF" id="PIRSF500210">
    <property type="entry name" value="FBPtase"/>
    <property type="match status" value="1"/>
</dbReference>
<feature type="binding site" evidence="12">
    <location>
        <position position="120"/>
    </location>
    <ligand>
        <name>Mg(2+)</name>
        <dbReference type="ChEBI" id="CHEBI:18420"/>
        <label>2</label>
    </ligand>
</feature>
<evidence type="ECO:0000256" key="2">
    <source>
        <dbReference type="ARBA" id="ARBA00010941"/>
    </source>
</evidence>
<protein>
    <recommendedName>
        <fullName evidence="10 12">Fructose-1,6-bisphosphatase class 1</fullName>
        <shortName evidence="12">FBPase class 1</shortName>
        <ecNumber evidence="3 12">3.1.3.11</ecNumber>
    </recommendedName>
    <alternativeName>
        <fullName evidence="11 12">D-fructose-1,6-bisphosphate 1-phosphohydrolase class 1</fullName>
    </alternativeName>
</protein>
<dbReference type="GO" id="GO:0000287">
    <property type="term" value="F:magnesium ion binding"/>
    <property type="evidence" value="ECO:0007669"/>
    <property type="project" value="UniProtKB-UniRule"/>
</dbReference>
<evidence type="ECO:0000256" key="12">
    <source>
        <dbReference type="HAMAP-Rule" id="MF_01855"/>
    </source>
</evidence>
<comment type="caution">
    <text evidence="12">Lacks conserved residue(s) required for the propagation of feature annotation.</text>
</comment>
<comment type="similarity">
    <text evidence="2 12 13">Belongs to the FBPase class 1 family.</text>
</comment>
<feature type="binding site" evidence="12">
    <location>
        <position position="117"/>
    </location>
    <ligand>
        <name>Mg(2+)</name>
        <dbReference type="ChEBI" id="CHEBI:18420"/>
        <label>2</label>
    </ligand>
</feature>
<dbReference type="eggNOG" id="COG0158">
    <property type="taxonomic scope" value="Bacteria"/>
</dbReference>
<dbReference type="InterPro" id="IPR044015">
    <property type="entry name" value="FBPase_C_dom"/>
</dbReference>
<sequence>MIRTDQTTLAQYLIETCRDPDHHADEALMTLLIDVARACKAISKGVAMGALGGTHGKADTMNVQGEDQAKLDILTDEVFRKRTEFNGCVRAVASEELDDPCPVPDGYPRGPYLLVYDPLDGSSNIDINVSVGSIFSVLKAPGAADKPVEEADFLQPGTDQVAAGYAIYGPSTMLVLTLSRGVVGFTLDPMMGDFVLTHPEMRVPRSTSEFAINASNGRYWEDPVKAYVEELIQGASGPRGRDFNMRWIASMVADMHRILMRGGIYLYPFDTKVPGRAGRLRLLYEANPCAMLMEQAGGACSTGRERMLTVQPTELHQRIPLIFGCAEEVAHVEALHAAHAEAGAGQMFETPLFNSRSLFRDIPAAPVGRV</sequence>
<evidence type="ECO:0000256" key="6">
    <source>
        <dbReference type="ARBA" id="ARBA00022801"/>
    </source>
</evidence>
<dbReference type="GO" id="GO:0005829">
    <property type="term" value="C:cytosol"/>
    <property type="evidence" value="ECO:0007669"/>
    <property type="project" value="TreeGrafter"/>
</dbReference>
<dbReference type="Pfam" id="PF00316">
    <property type="entry name" value="FBPase"/>
    <property type="match status" value="1"/>
</dbReference>
<dbReference type="GO" id="GO:0005986">
    <property type="term" value="P:sucrose biosynthetic process"/>
    <property type="evidence" value="ECO:0007669"/>
    <property type="project" value="TreeGrafter"/>
</dbReference>
<dbReference type="EC" id="3.1.3.11" evidence="3 12"/>
<dbReference type="GO" id="GO:0030388">
    <property type="term" value="P:fructose 1,6-bisphosphate metabolic process"/>
    <property type="evidence" value="ECO:0007669"/>
    <property type="project" value="TreeGrafter"/>
</dbReference>
<evidence type="ECO:0000256" key="4">
    <source>
        <dbReference type="ARBA" id="ARBA00022490"/>
    </source>
</evidence>
<evidence type="ECO:0000256" key="8">
    <source>
        <dbReference type="ARBA" id="ARBA00023277"/>
    </source>
</evidence>
<dbReference type="Proteomes" id="UP000009881">
    <property type="component" value="Unassembled WGS sequence"/>
</dbReference>
<dbReference type="InterPro" id="IPR028343">
    <property type="entry name" value="FBPtase"/>
</dbReference>
<dbReference type="NCBIfam" id="NF006779">
    <property type="entry name" value="PRK09293.1-3"/>
    <property type="match status" value="1"/>
</dbReference>
<evidence type="ECO:0000256" key="7">
    <source>
        <dbReference type="ARBA" id="ARBA00022842"/>
    </source>
</evidence>
<evidence type="ECO:0000256" key="10">
    <source>
        <dbReference type="ARBA" id="ARBA00072069"/>
    </source>
</evidence>
<feature type="binding site" evidence="12">
    <location>
        <begin position="120"/>
        <end position="123"/>
    </location>
    <ligand>
        <name>substrate</name>
    </ligand>
</feature>
<dbReference type="GO" id="GO:0006094">
    <property type="term" value="P:gluconeogenesis"/>
    <property type="evidence" value="ECO:0007669"/>
    <property type="project" value="UniProtKB-UniRule"/>
</dbReference>
<evidence type="ECO:0000313" key="17">
    <source>
        <dbReference type="Proteomes" id="UP000009881"/>
    </source>
</evidence>
<evidence type="ECO:0000256" key="3">
    <source>
        <dbReference type="ARBA" id="ARBA00013093"/>
    </source>
</evidence>
<comment type="cofactor">
    <cofactor evidence="12">
        <name>Mg(2+)</name>
        <dbReference type="ChEBI" id="CHEBI:18420"/>
    </cofactor>
    <text evidence="12">Binds 2 magnesium ions per subunit.</text>
</comment>
<dbReference type="SUPFAM" id="SSF56655">
    <property type="entry name" value="Carbohydrate phosphatase"/>
    <property type="match status" value="1"/>
</dbReference>
<dbReference type="RefSeq" id="WP_009542344.1">
    <property type="nucleotide sequence ID" value="NZ_ANHY01000021.1"/>
</dbReference>
<keyword evidence="8 12" id="KW-0119">Carbohydrate metabolism</keyword>
<dbReference type="AlphaFoldDB" id="K9GQK7"/>
<feature type="binding site" evidence="12">
    <location>
        <position position="117"/>
    </location>
    <ligand>
        <name>Mg(2+)</name>
        <dbReference type="ChEBI" id="CHEBI:18420"/>
        <label>1</label>
    </ligand>
</feature>
<comment type="subunit">
    <text evidence="12">Homotetramer.</text>
</comment>
<feature type="binding site" evidence="12">
    <location>
        <begin position="265"/>
        <end position="267"/>
    </location>
    <ligand>
        <name>substrate</name>
    </ligand>
</feature>
<dbReference type="GO" id="GO:0006002">
    <property type="term" value="P:fructose 6-phosphate metabolic process"/>
    <property type="evidence" value="ECO:0007669"/>
    <property type="project" value="TreeGrafter"/>
</dbReference>
<keyword evidence="17" id="KW-1185">Reference proteome</keyword>
<organism evidence="16 17">
    <name type="scientific">Caenispirillum salinarum AK4</name>
    <dbReference type="NCBI Taxonomy" id="1238182"/>
    <lineage>
        <taxon>Bacteria</taxon>
        <taxon>Pseudomonadati</taxon>
        <taxon>Pseudomonadota</taxon>
        <taxon>Alphaproteobacteria</taxon>
        <taxon>Rhodospirillales</taxon>
        <taxon>Novispirillaceae</taxon>
        <taxon>Caenispirillum</taxon>
    </lineage>
</organism>
<reference evidence="16 17" key="1">
    <citation type="journal article" date="2013" name="Genome Announc.">
        <title>Draft Genome Sequence of an Alphaproteobacterium, Caenispirillum salinarum AK4(T), Isolated from a Solar Saltern.</title>
        <authorList>
            <person name="Khatri I."/>
            <person name="Singh A."/>
            <person name="Korpole S."/>
            <person name="Pinnaka A.K."/>
            <person name="Subramanian S."/>
        </authorList>
    </citation>
    <scope>NUCLEOTIDE SEQUENCE [LARGE SCALE GENOMIC DNA]</scope>
    <source>
        <strain evidence="16 17">AK4</strain>
    </source>
</reference>
<evidence type="ECO:0000259" key="14">
    <source>
        <dbReference type="Pfam" id="PF00316"/>
    </source>
</evidence>
<gene>
    <name evidence="12" type="primary">fbp</name>
    <name evidence="16" type="ORF">C882_1948</name>
</gene>
<dbReference type="NCBIfam" id="NF006780">
    <property type="entry name" value="PRK09293.1-4"/>
    <property type="match status" value="1"/>
</dbReference>
<feature type="binding site" evidence="12">
    <location>
        <position position="285"/>
    </location>
    <ligand>
        <name>Mg(2+)</name>
        <dbReference type="ChEBI" id="CHEBI:18420"/>
        <label>2</label>
    </ligand>
</feature>
<evidence type="ECO:0000256" key="11">
    <source>
        <dbReference type="ARBA" id="ARBA00081210"/>
    </source>
</evidence>
<evidence type="ECO:0000256" key="9">
    <source>
        <dbReference type="ARBA" id="ARBA00024331"/>
    </source>
</evidence>
<dbReference type="EMBL" id="ANHY01000021">
    <property type="protein sequence ID" value="EKV27019.1"/>
    <property type="molecule type" value="Genomic_DNA"/>
</dbReference>
<comment type="catalytic activity">
    <reaction evidence="1 12">
        <text>beta-D-fructose 1,6-bisphosphate + H2O = beta-D-fructose 6-phosphate + phosphate</text>
        <dbReference type="Rhea" id="RHEA:11064"/>
        <dbReference type="ChEBI" id="CHEBI:15377"/>
        <dbReference type="ChEBI" id="CHEBI:32966"/>
        <dbReference type="ChEBI" id="CHEBI:43474"/>
        <dbReference type="ChEBI" id="CHEBI:57634"/>
        <dbReference type="EC" id="3.1.3.11"/>
    </reaction>
</comment>
<feature type="binding site" evidence="12">
    <location>
        <position position="95"/>
    </location>
    <ligand>
        <name>Mg(2+)</name>
        <dbReference type="ChEBI" id="CHEBI:18420"/>
        <label>1</label>
    </ligand>
</feature>
<dbReference type="InterPro" id="IPR033391">
    <property type="entry name" value="FBPase_N"/>
</dbReference>
<dbReference type="FunFam" id="3.40.190.80:FF:000011">
    <property type="entry name" value="Fructose-1,6-bisphosphatase class 1"/>
    <property type="match status" value="1"/>
</dbReference>
<evidence type="ECO:0000313" key="16">
    <source>
        <dbReference type="EMBL" id="EKV27019.1"/>
    </source>
</evidence>
<keyword evidence="6 12" id="KW-0378">Hydrolase</keyword>
<dbReference type="PATRIC" id="fig|1238182.3.peg.3902"/>
<keyword evidence="7 12" id="KW-0460">Magnesium</keyword>
<feature type="binding site" evidence="12">
    <location>
        <position position="119"/>
    </location>
    <ligand>
        <name>Mg(2+)</name>
        <dbReference type="ChEBI" id="CHEBI:18420"/>
        <label>1</label>
    </ligand>
</feature>
<keyword evidence="5 12" id="KW-0479">Metal-binding</keyword>
<dbReference type="CDD" id="cd00354">
    <property type="entry name" value="FBPase"/>
    <property type="match status" value="1"/>
</dbReference>
<dbReference type="OrthoDB" id="9806756at2"/>
<dbReference type="Pfam" id="PF18913">
    <property type="entry name" value="FBPase_C"/>
    <property type="match status" value="1"/>
</dbReference>
<comment type="caution">
    <text evidence="16">The sequence shown here is derived from an EMBL/GenBank/DDBJ whole genome shotgun (WGS) entry which is preliminary data.</text>
</comment>
<keyword evidence="4 12" id="KW-0963">Cytoplasm</keyword>
<dbReference type="PANTHER" id="PTHR11556">
    <property type="entry name" value="FRUCTOSE-1,6-BISPHOSPHATASE-RELATED"/>
    <property type="match status" value="1"/>
</dbReference>
<evidence type="ECO:0000256" key="13">
    <source>
        <dbReference type="RuleBase" id="RU000508"/>
    </source>
</evidence>
<feature type="domain" description="Fructose-1-6-bisphosphatase class 1 C-terminal" evidence="15">
    <location>
        <begin position="203"/>
        <end position="336"/>
    </location>
</feature>
<dbReference type="FunFam" id="3.30.540.10:FF:000002">
    <property type="entry name" value="Fructose-1,6-bisphosphatase class 1"/>
    <property type="match status" value="1"/>
</dbReference>
<dbReference type="STRING" id="1238182.C882_1948"/>
<comment type="pathway">
    <text evidence="9">Carbohydrate biosynthesis.</text>
</comment>
<feature type="domain" description="Fructose-1-6-bisphosphatase class I N-terminal" evidence="14">
    <location>
        <begin position="8"/>
        <end position="199"/>
    </location>
</feature>
<proteinExistence type="inferred from homology"/>
<dbReference type="InterPro" id="IPR000146">
    <property type="entry name" value="FBPase_class-1"/>
</dbReference>
<accession>K9GQK7</accession>
<dbReference type="Gene3D" id="3.40.190.80">
    <property type="match status" value="1"/>
</dbReference>
<dbReference type="PANTHER" id="PTHR11556:SF35">
    <property type="entry name" value="SEDOHEPTULOSE-1,7-BISPHOSPHATASE, CHLOROPLASTIC"/>
    <property type="match status" value="1"/>
</dbReference>